<evidence type="ECO:0000313" key="2">
    <source>
        <dbReference type="EMBL" id="TQM61962.1"/>
    </source>
</evidence>
<sequence length="176" mass="18183">MRSTTRTVARTVVGGVMTALALGAAVLPAAAAPAPDSAAITNQLVAKTRAAVAKFHEVDAAVAAGYVPVGECAESPDGAMGIHFMNPALITPGVVDPARPPFLTYGPSTDGGLELWSAEFFEPEVGQPTPMYGGQAFDGPMPGHEPGMPTHYDLHVWVGTHNQAGLFAPWNPGLHC</sequence>
<evidence type="ECO:0000256" key="1">
    <source>
        <dbReference type="SAM" id="SignalP"/>
    </source>
</evidence>
<name>A0A543HUJ1_9MICO</name>
<keyword evidence="3" id="KW-1185">Reference proteome</keyword>
<reference evidence="2 3" key="1">
    <citation type="submission" date="2019-06" db="EMBL/GenBank/DDBJ databases">
        <title>Genome sequencing of plant associated microbes to promote plant fitness in Sorghum bicolor and Oryza sativa.</title>
        <authorList>
            <person name="Coleman-Derr D."/>
        </authorList>
    </citation>
    <scope>NUCLEOTIDE SEQUENCE [LARGE SCALE GENOMIC DNA]</scope>
    <source>
        <strain evidence="2 3">KV-663</strain>
    </source>
</reference>
<protein>
    <submittedName>
        <fullName evidence="2">Uncharacterized protein</fullName>
    </submittedName>
</protein>
<feature type="chain" id="PRO_5022016438" evidence="1">
    <location>
        <begin position="32"/>
        <end position="176"/>
    </location>
</feature>
<keyword evidence="1" id="KW-0732">Signal</keyword>
<dbReference type="Proteomes" id="UP000316747">
    <property type="component" value="Unassembled WGS sequence"/>
</dbReference>
<dbReference type="OrthoDB" id="2449873at2"/>
<comment type="caution">
    <text evidence="2">The sequence shown here is derived from an EMBL/GenBank/DDBJ whole genome shotgun (WGS) entry which is preliminary data.</text>
</comment>
<proteinExistence type="predicted"/>
<gene>
    <name evidence="2" type="ORF">FBY41_1984</name>
</gene>
<feature type="signal peptide" evidence="1">
    <location>
        <begin position="1"/>
        <end position="31"/>
    </location>
</feature>
<dbReference type="AlphaFoldDB" id="A0A543HUJ1"/>
<dbReference type="EMBL" id="VFPM01000002">
    <property type="protein sequence ID" value="TQM61962.1"/>
    <property type="molecule type" value="Genomic_DNA"/>
</dbReference>
<accession>A0A543HUJ1</accession>
<evidence type="ECO:0000313" key="3">
    <source>
        <dbReference type="Proteomes" id="UP000316747"/>
    </source>
</evidence>
<dbReference type="RefSeq" id="WP_141843964.1">
    <property type="nucleotide sequence ID" value="NZ_VFPM01000002.1"/>
</dbReference>
<organism evidence="2 3">
    <name type="scientific">Humibacillus xanthopallidus</name>
    <dbReference type="NCBI Taxonomy" id="412689"/>
    <lineage>
        <taxon>Bacteria</taxon>
        <taxon>Bacillati</taxon>
        <taxon>Actinomycetota</taxon>
        <taxon>Actinomycetes</taxon>
        <taxon>Micrococcales</taxon>
        <taxon>Intrasporangiaceae</taxon>
        <taxon>Humibacillus</taxon>
    </lineage>
</organism>